<protein>
    <submittedName>
        <fullName evidence="1">Uncharacterized protein</fullName>
    </submittedName>
</protein>
<accession>A0ABD3S8R8</accession>
<comment type="caution">
    <text evidence="1">The sequence shown here is derived from an EMBL/GenBank/DDBJ whole genome shotgun (WGS) entry which is preliminary data.</text>
</comment>
<keyword evidence="2" id="KW-1185">Reference proteome</keyword>
<dbReference type="AlphaFoldDB" id="A0ABD3S8R8"/>
<name>A0ABD3S8R8_9LAMI</name>
<reference evidence="1 2" key="1">
    <citation type="submission" date="2024-12" db="EMBL/GenBank/DDBJ databases">
        <title>The unique morphological basis and parallel evolutionary history of personate flowers in Penstemon.</title>
        <authorList>
            <person name="Depatie T.H."/>
            <person name="Wessinger C.A."/>
        </authorList>
    </citation>
    <scope>NUCLEOTIDE SEQUENCE [LARGE SCALE GENOMIC DNA]</scope>
    <source>
        <strain evidence="1">WTNN_2</strain>
        <tissue evidence="1">Leaf</tissue>
    </source>
</reference>
<dbReference type="EMBL" id="JBJXBP010000007">
    <property type="protein sequence ID" value="KAL3820889.1"/>
    <property type="molecule type" value="Genomic_DNA"/>
</dbReference>
<sequence length="52" mass="6353">METELYKPQPIGFSVPSATRTASPVMGGGENLYYLLGDWKRFLEVWWWWWWW</sequence>
<evidence type="ECO:0000313" key="2">
    <source>
        <dbReference type="Proteomes" id="UP001634393"/>
    </source>
</evidence>
<gene>
    <name evidence="1" type="ORF">ACJIZ3_006794</name>
</gene>
<organism evidence="1 2">
    <name type="scientific">Penstemon smallii</name>
    <dbReference type="NCBI Taxonomy" id="265156"/>
    <lineage>
        <taxon>Eukaryota</taxon>
        <taxon>Viridiplantae</taxon>
        <taxon>Streptophyta</taxon>
        <taxon>Embryophyta</taxon>
        <taxon>Tracheophyta</taxon>
        <taxon>Spermatophyta</taxon>
        <taxon>Magnoliopsida</taxon>
        <taxon>eudicotyledons</taxon>
        <taxon>Gunneridae</taxon>
        <taxon>Pentapetalae</taxon>
        <taxon>asterids</taxon>
        <taxon>lamiids</taxon>
        <taxon>Lamiales</taxon>
        <taxon>Plantaginaceae</taxon>
        <taxon>Cheloneae</taxon>
        <taxon>Penstemon</taxon>
    </lineage>
</organism>
<dbReference type="Proteomes" id="UP001634393">
    <property type="component" value="Unassembled WGS sequence"/>
</dbReference>
<proteinExistence type="predicted"/>
<evidence type="ECO:0000313" key="1">
    <source>
        <dbReference type="EMBL" id="KAL3820889.1"/>
    </source>
</evidence>